<feature type="transmembrane region" description="Helical" evidence="1">
    <location>
        <begin position="35"/>
        <end position="57"/>
    </location>
</feature>
<feature type="transmembrane region" description="Helical" evidence="1">
    <location>
        <begin position="69"/>
        <end position="86"/>
    </location>
</feature>
<reference evidence="2" key="1">
    <citation type="submission" date="2019-11" db="EMBL/GenBank/DDBJ databases">
        <authorList>
            <person name="Feng L."/>
        </authorList>
    </citation>
    <scope>NUCLEOTIDE SEQUENCE</scope>
    <source>
        <strain evidence="2">AvaginalisLFYP127</strain>
    </source>
</reference>
<protein>
    <submittedName>
        <fullName evidence="2">Uncharacterized protein</fullName>
    </submittedName>
</protein>
<evidence type="ECO:0000313" key="2">
    <source>
        <dbReference type="EMBL" id="VYS85166.1"/>
    </source>
</evidence>
<dbReference type="AlphaFoldDB" id="A0A6N2RWG4"/>
<accession>A0A6N2RWG4</accession>
<keyword evidence="1" id="KW-1133">Transmembrane helix</keyword>
<feature type="transmembrane region" description="Helical" evidence="1">
    <location>
        <begin position="6"/>
        <end position="23"/>
    </location>
</feature>
<organism evidence="2">
    <name type="scientific">Anaerococcus vaginalis</name>
    <dbReference type="NCBI Taxonomy" id="33037"/>
    <lineage>
        <taxon>Bacteria</taxon>
        <taxon>Bacillati</taxon>
        <taxon>Bacillota</taxon>
        <taxon>Tissierellia</taxon>
        <taxon>Tissierellales</taxon>
        <taxon>Peptoniphilaceae</taxon>
        <taxon>Anaerococcus</taxon>
    </lineage>
</organism>
<dbReference type="EMBL" id="CACRSW010000007">
    <property type="protein sequence ID" value="VYS85166.1"/>
    <property type="molecule type" value="Genomic_DNA"/>
</dbReference>
<gene>
    <name evidence="2" type="ORF">AVLFYP127_01580</name>
</gene>
<evidence type="ECO:0000256" key="1">
    <source>
        <dbReference type="SAM" id="Phobius"/>
    </source>
</evidence>
<proteinExistence type="predicted"/>
<name>A0A6N2RWG4_9FIRM</name>
<keyword evidence="1" id="KW-0472">Membrane</keyword>
<dbReference type="RefSeq" id="WP_019119033.1">
    <property type="nucleotide sequence ID" value="NZ_CACRSW010000007.1"/>
</dbReference>
<keyword evidence="1" id="KW-0812">Transmembrane</keyword>
<sequence>MKTNLLIIIILLASLVVNILLLTKYKFGDKRDAEIFNYTSIHTLIAFTIYLVLEIFFSLISKKSSPDSFTNLFIISFLFLVNQLMYRKKIK</sequence>